<evidence type="ECO:0000313" key="2">
    <source>
        <dbReference type="EMBL" id="RGY28785.1"/>
    </source>
</evidence>
<name>A0A413MM83_9BACE</name>
<evidence type="ECO:0000256" key="1">
    <source>
        <dbReference type="SAM" id="SignalP"/>
    </source>
</evidence>
<comment type="caution">
    <text evidence="2">The sequence shown here is derived from an EMBL/GenBank/DDBJ whole genome shotgun (WGS) entry which is preliminary data.</text>
</comment>
<keyword evidence="1" id="KW-0732">Signal</keyword>
<proteinExistence type="predicted"/>
<feature type="signal peptide" evidence="1">
    <location>
        <begin position="1"/>
        <end position="31"/>
    </location>
</feature>
<accession>A0A413MM83</accession>
<gene>
    <name evidence="2" type="ORF">DXA49_03585</name>
</gene>
<dbReference type="Proteomes" id="UP000284431">
    <property type="component" value="Unassembled WGS sequence"/>
</dbReference>
<organism evidence="2 3">
    <name type="scientific">Bacteroides caccae</name>
    <dbReference type="NCBI Taxonomy" id="47678"/>
    <lineage>
        <taxon>Bacteria</taxon>
        <taxon>Pseudomonadati</taxon>
        <taxon>Bacteroidota</taxon>
        <taxon>Bacteroidia</taxon>
        <taxon>Bacteroidales</taxon>
        <taxon>Bacteroidaceae</taxon>
        <taxon>Bacteroides</taxon>
    </lineage>
</organism>
<sequence length="175" mass="20236">MVTDVRSQHISMKKLFLCPLVLVLSIFSVNAQSQDSQEEMQTLVQRVDSLEHELSYLKLTYELSTLNSDMTLFSNAMDIKSLEIQLNLYNRNFNSQLGYAYQRYYKSCQDKKQSISELIEAKKTFFVLKVITYPFSESEMNTLKASYNVIDNAYESIGNSMDLLKIVIDAYNKSL</sequence>
<reference evidence="2 3" key="1">
    <citation type="submission" date="2018-08" db="EMBL/GenBank/DDBJ databases">
        <title>A genome reference for cultivated species of the human gut microbiota.</title>
        <authorList>
            <person name="Zou Y."/>
            <person name="Xue W."/>
            <person name="Luo G."/>
        </authorList>
    </citation>
    <scope>NUCLEOTIDE SEQUENCE [LARGE SCALE GENOMIC DNA]</scope>
    <source>
        <strain evidence="2 3">OF02-6LB</strain>
    </source>
</reference>
<dbReference type="AlphaFoldDB" id="A0A413MM83"/>
<protein>
    <submittedName>
        <fullName evidence="2">Uncharacterized protein</fullName>
    </submittedName>
</protein>
<dbReference type="EMBL" id="QSCS01000004">
    <property type="protein sequence ID" value="RGY28785.1"/>
    <property type="molecule type" value="Genomic_DNA"/>
</dbReference>
<evidence type="ECO:0000313" key="3">
    <source>
        <dbReference type="Proteomes" id="UP000284431"/>
    </source>
</evidence>
<feature type="chain" id="PRO_5030091407" evidence="1">
    <location>
        <begin position="32"/>
        <end position="175"/>
    </location>
</feature>